<feature type="region of interest" description="Disordered" evidence="1">
    <location>
        <begin position="206"/>
        <end position="230"/>
    </location>
</feature>
<feature type="compositionally biased region" description="Polar residues" evidence="1">
    <location>
        <begin position="276"/>
        <end position="293"/>
    </location>
</feature>
<feature type="compositionally biased region" description="Polar residues" evidence="1">
    <location>
        <begin position="338"/>
        <end position="358"/>
    </location>
</feature>
<dbReference type="Proteomes" id="UP000235965">
    <property type="component" value="Unassembled WGS sequence"/>
</dbReference>
<dbReference type="EMBL" id="NEVH01020342">
    <property type="protein sequence ID" value="PNF21474.1"/>
    <property type="molecule type" value="Genomic_DNA"/>
</dbReference>
<feature type="region of interest" description="Disordered" evidence="1">
    <location>
        <begin position="308"/>
        <end position="358"/>
    </location>
</feature>
<reference evidence="2 3" key="1">
    <citation type="submission" date="2017-12" db="EMBL/GenBank/DDBJ databases">
        <title>Hemimetabolous genomes reveal molecular basis of termite eusociality.</title>
        <authorList>
            <person name="Harrison M.C."/>
            <person name="Jongepier E."/>
            <person name="Robertson H.M."/>
            <person name="Arning N."/>
            <person name="Bitard-Feildel T."/>
            <person name="Chao H."/>
            <person name="Childers C.P."/>
            <person name="Dinh H."/>
            <person name="Doddapaneni H."/>
            <person name="Dugan S."/>
            <person name="Gowin J."/>
            <person name="Greiner C."/>
            <person name="Han Y."/>
            <person name="Hu H."/>
            <person name="Hughes D.S.T."/>
            <person name="Huylmans A.-K."/>
            <person name="Kemena C."/>
            <person name="Kremer L.P.M."/>
            <person name="Lee S.L."/>
            <person name="Lopez-Ezquerra A."/>
            <person name="Mallet L."/>
            <person name="Monroy-Kuhn J.M."/>
            <person name="Moser A."/>
            <person name="Murali S.C."/>
            <person name="Muzny D.M."/>
            <person name="Otani S."/>
            <person name="Piulachs M.-D."/>
            <person name="Poelchau M."/>
            <person name="Qu J."/>
            <person name="Schaub F."/>
            <person name="Wada-Katsumata A."/>
            <person name="Worley K.C."/>
            <person name="Xie Q."/>
            <person name="Ylla G."/>
            <person name="Poulsen M."/>
            <person name="Gibbs R.A."/>
            <person name="Schal C."/>
            <person name="Richards S."/>
            <person name="Belles X."/>
            <person name="Korb J."/>
            <person name="Bornberg-Bauer E."/>
        </authorList>
    </citation>
    <scope>NUCLEOTIDE SEQUENCE [LARGE SCALE GENOMIC DNA]</scope>
    <source>
        <tissue evidence="2">Whole body</tissue>
    </source>
</reference>
<comment type="caution">
    <text evidence="2">The sequence shown here is derived from an EMBL/GenBank/DDBJ whole genome shotgun (WGS) entry which is preliminary data.</text>
</comment>
<protein>
    <submittedName>
        <fullName evidence="2">Uncharacterized protein</fullName>
    </submittedName>
</protein>
<accession>A0A2J7PYQ8</accession>
<feature type="region of interest" description="Disordered" evidence="1">
    <location>
        <begin position="264"/>
        <end position="293"/>
    </location>
</feature>
<evidence type="ECO:0000313" key="3">
    <source>
        <dbReference type="Proteomes" id="UP000235965"/>
    </source>
</evidence>
<dbReference type="OrthoDB" id="405996at2759"/>
<evidence type="ECO:0000313" key="2">
    <source>
        <dbReference type="EMBL" id="PNF21474.1"/>
    </source>
</evidence>
<keyword evidence="3" id="KW-1185">Reference proteome</keyword>
<sequence length="458" mass="49881">MTRNVSETQLLNLKTVGTKALNNVTQQFNKLNKLGHSFNTRRPKQAVDDTEKDKKHGPIFTLGVLDNATQDVNSALTVSKHSSDEDEEVAAYDYLHHQTSLLTEQDQSLCQTRTSLHPELKCTDLFLPNVGIVMSTKVSDNVNHSLLDTNRTPDPFLRFQPSAAPMIDNVSLSRVVQNVSIRGHVLTHSRTDLSLDVSSLVPPFTSSVGHAASRNSSLTPSPHRGGATTPEITVENTTAAQDERSALIAALKASQKSLVAEGSCMKQVQSERKSSDTSSRTPQTELKSLLSSVKLTPPNTLQLARKLSLSSNEVDKRQGGKVEEGRDIKGQGDKMMDSSKNTLTQQSGHLLEGQRSSSVHDLSLSITSSQSENAIKAIRSGFTNVITSPAAATKDLVLSPFSKFAKGMQNLGANLDPRKLKAGSGTGIGRHVVTEHQIEEHRKLQEKWKSCRTRLIAL</sequence>
<proteinExistence type="predicted"/>
<gene>
    <name evidence="2" type="ORF">B7P43_G13511</name>
</gene>
<feature type="compositionally biased region" description="Basic and acidic residues" evidence="1">
    <location>
        <begin position="313"/>
        <end position="337"/>
    </location>
</feature>
<evidence type="ECO:0000256" key="1">
    <source>
        <dbReference type="SAM" id="MobiDB-lite"/>
    </source>
</evidence>
<dbReference type="STRING" id="105785.A0A2J7PYQ8"/>
<dbReference type="InParanoid" id="A0A2J7PYQ8"/>
<name>A0A2J7PYQ8_9NEOP</name>
<dbReference type="AlphaFoldDB" id="A0A2J7PYQ8"/>
<organism evidence="2 3">
    <name type="scientific">Cryptotermes secundus</name>
    <dbReference type="NCBI Taxonomy" id="105785"/>
    <lineage>
        <taxon>Eukaryota</taxon>
        <taxon>Metazoa</taxon>
        <taxon>Ecdysozoa</taxon>
        <taxon>Arthropoda</taxon>
        <taxon>Hexapoda</taxon>
        <taxon>Insecta</taxon>
        <taxon>Pterygota</taxon>
        <taxon>Neoptera</taxon>
        <taxon>Polyneoptera</taxon>
        <taxon>Dictyoptera</taxon>
        <taxon>Blattodea</taxon>
        <taxon>Blattoidea</taxon>
        <taxon>Termitoidae</taxon>
        <taxon>Kalotermitidae</taxon>
        <taxon>Cryptotermitinae</taxon>
        <taxon>Cryptotermes</taxon>
    </lineage>
</organism>
<feature type="compositionally biased region" description="Polar residues" evidence="1">
    <location>
        <begin position="206"/>
        <end position="220"/>
    </location>
</feature>